<organism evidence="1 2">
    <name type="scientific">Candidatus Agrococcus pullicola</name>
    <dbReference type="NCBI Taxonomy" id="2838429"/>
    <lineage>
        <taxon>Bacteria</taxon>
        <taxon>Bacillati</taxon>
        <taxon>Actinomycetota</taxon>
        <taxon>Actinomycetes</taxon>
        <taxon>Micrococcales</taxon>
        <taxon>Microbacteriaceae</taxon>
        <taxon>Agrococcus</taxon>
    </lineage>
</organism>
<comment type="caution">
    <text evidence="1">The sequence shown here is derived from an EMBL/GenBank/DDBJ whole genome shotgun (WGS) entry which is preliminary data.</text>
</comment>
<reference evidence="1" key="1">
    <citation type="journal article" date="2021" name="PeerJ">
        <title>Extensive microbial diversity within the chicken gut microbiome revealed by metagenomics and culture.</title>
        <authorList>
            <person name="Gilroy R."/>
            <person name="Ravi A."/>
            <person name="Getino M."/>
            <person name="Pursley I."/>
            <person name="Horton D.L."/>
            <person name="Alikhan N.F."/>
            <person name="Baker D."/>
            <person name="Gharbi K."/>
            <person name="Hall N."/>
            <person name="Watson M."/>
            <person name="Adriaenssens E.M."/>
            <person name="Foster-Nyarko E."/>
            <person name="Jarju S."/>
            <person name="Secka A."/>
            <person name="Antonio M."/>
            <person name="Oren A."/>
            <person name="Chaudhuri R.R."/>
            <person name="La Ragione R."/>
            <person name="Hildebrand F."/>
            <person name="Pallen M.J."/>
        </authorList>
    </citation>
    <scope>NUCLEOTIDE SEQUENCE</scope>
    <source>
        <strain evidence="1">ChiGjej1B1-98</strain>
    </source>
</reference>
<dbReference type="Proteomes" id="UP000824005">
    <property type="component" value="Unassembled WGS sequence"/>
</dbReference>
<evidence type="ECO:0000313" key="2">
    <source>
        <dbReference type="Proteomes" id="UP000824005"/>
    </source>
</evidence>
<reference evidence="1" key="2">
    <citation type="submission" date="2021-04" db="EMBL/GenBank/DDBJ databases">
        <authorList>
            <person name="Gilroy R."/>
        </authorList>
    </citation>
    <scope>NUCLEOTIDE SEQUENCE</scope>
    <source>
        <strain evidence="1">ChiGjej1B1-98</strain>
    </source>
</reference>
<dbReference type="InterPro" id="IPR024248">
    <property type="entry name" value="DUF2695"/>
</dbReference>
<dbReference type="AlphaFoldDB" id="A0A9D1YWQ9"/>
<dbReference type="EMBL" id="DXDC01000116">
    <property type="protein sequence ID" value="HIY65396.1"/>
    <property type="molecule type" value="Genomic_DNA"/>
</dbReference>
<dbReference type="Pfam" id="PF10905">
    <property type="entry name" value="DUF2695"/>
    <property type="match status" value="1"/>
</dbReference>
<proteinExistence type="predicted"/>
<gene>
    <name evidence="1" type="ORF">H9830_03865</name>
</gene>
<name>A0A9D1YWQ9_9MICO</name>
<accession>A0A9D1YWQ9</accession>
<protein>
    <submittedName>
        <fullName evidence="1">DUF2695 domain-containing protein</fullName>
    </submittedName>
</protein>
<evidence type="ECO:0000313" key="1">
    <source>
        <dbReference type="EMBL" id="HIY65396.1"/>
    </source>
</evidence>
<sequence>METRTVIEVAEGLVRGFEDELLTPMPGECLQCFVHRQLLELNCDGSLRFAQHFRDTVVPRATALEKRLTDRGGFCDCEIFMNAYWPNAVLRKQDYWRTRGDGFQEYGEAEPPATMPQCLGVRRGSTQPCGLWQRIRRGRW</sequence>